<dbReference type="EMBL" id="JAGGLC010000002">
    <property type="protein sequence ID" value="MBP1986489.1"/>
    <property type="molecule type" value="Genomic_DNA"/>
</dbReference>
<accession>A0A8T4GUE8</accession>
<dbReference type="OrthoDB" id="210343at2157"/>
<feature type="region of interest" description="Disordered" evidence="1">
    <location>
        <begin position="1"/>
        <end position="22"/>
    </location>
</feature>
<reference evidence="2" key="1">
    <citation type="submission" date="2021-03" db="EMBL/GenBank/DDBJ databases">
        <title>Genomic Encyclopedia of Type Strains, Phase IV (KMG-IV): sequencing the most valuable type-strain genomes for metagenomic binning, comparative biology and taxonomic classification.</title>
        <authorList>
            <person name="Goeker M."/>
        </authorList>
    </citation>
    <scope>NUCLEOTIDE SEQUENCE</scope>
    <source>
        <strain evidence="2">DSM 26232</strain>
    </source>
</reference>
<dbReference type="AlphaFoldDB" id="A0A8T4GUE8"/>
<protein>
    <submittedName>
        <fullName evidence="2">Uncharacterized protein</fullName>
    </submittedName>
</protein>
<dbReference type="Proteomes" id="UP000823736">
    <property type="component" value="Unassembled WGS sequence"/>
</dbReference>
<feature type="region of interest" description="Disordered" evidence="1">
    <location>
        <begin position="44"/>
        <end position="89"/>
    </location>
</feature>
<organism evidence="2 3">
    <name type="scientific">Halolamina salifodinae</name>
    <dbReference type="NCBI Taxonomy" id="1202767"/>
    <lineage>
        <taxon>Archaea</taxon>
        <taxon>Methanobacteriati</taxon>
        <taxon>Methanobacteriota</taxon>
        <taxon>Stenosarchaea group</taxon>
        <taxon>Halobacteria</taxon>
        <taxon>Halobacteriales</taxon>
        <taxon>Haloferacaceae</taxon>
    </lineage>
</organism>
<name>A0A8T4GUE8_9EURY</name>
<dbReference type="Pfam" id="PF19121">
    <property type="entry name" value="DUF5805"/>
    <property type="match status" value="1"/>
</dbReference>
<keyword evidence="3" id="KW-1185">Reference proteome</keyword>
<dbReference type="InterPro" id="IPR043828">
    <property type="entry name" value="DUF5805"/>
</dbReference>
<dbReference type="RefSeq" id="WP_209490799.1">
    <property type="nucleotide sequence ID" value="NZ_JAGGLC010000002.1"/>
</dbReference>
<evidence type="ECO:0000313" key="2">
    <source>
        <dbReference type="EMBL" id="MBP1986489.1"/>
    </source>
</evidence>
<gene>
    <name evidence="2" type="ORF">J2753_000983</name>
</gene>
<evidence type="ECO:0000313" key="3">
    <source>
        <dbReference type="Proteomes" id="UP000823736"/>
    </source>
</evidence>
<comment type="caution">
    <text evidence="2">The sequence shown here is derived from an EMBL/GenBank/DDBJ whole genome shotgun (WGS) entry which is preliminary data.</text>
</comment>
<evidence type="ECO:0000256" key="1">
    <source>
        <dbReference type="SAM" id="MobiDB-lite"/>
    </source>
</evidence>
<proteinExistence type="predicted"/>
<sequence length="133" mass="14434">MADDADSETVQVKTRVPAHQRAAWRDAADQLGMSQSEFVRTMVQAGRSGFEAADKPAGSSSREEPPSPDADPWGDGLETQVRSALSNESPLSWEELVEAVLGDFEERLETITQEADDVSYSGREGGYVLDDGE</sequence>
<feature type="compositionally biased region" description="Polar residues" evidence="1">
    <location>
        <begin position="80"/>
        <end position="89"/>
    </location>
</feature>